<organism evidence="4">
    <name type="scientific">Enterobius vermicularis</name>
    <name type="common">Human pinworm</name>
    <dbReference type="NCBI Taxonomy" id="51028"/>
    <lineage>
        <taxon>Eukaryota</taxon>
        <taxon>Metazoa</taxon>
        <taxon>Ecdysozoa</taxon>
        <taxon>Nematoda</taxon>
        <taxon>Chromadorea</taxon>
        <taxon>Rhabditida</taxon>
        <taxon>Spirurina</taxon>
        <taxon>Oxyuridomorpha</taxon>
        <taxon>Oxyuroidea</taxon>
        <taxon>Oxyuridae</taxon>
        <taxon>Enterobius</taxon>
    </lineage>
</organism>
<accession>A0A0N4VQ41</accession>
<reference evidence="2 3" key="2">
    <citation type="submission" date="2018-10" db="EMBL/GenBank/DDBJ databases">
        <authorList>
            <consortium name="Pathogen Informatics"/>
        </authorList>
    </citation>
    <scope>NUCLEOTIDE SEQUENCE [LARGE SCALE GENOMIC DNA]</scope>
</reference>
<evidence type="ECO:0000313" key="3">
    <source>
        <dbReference type="Proteomes" id="UP000274131"/>
    </source>
</evidence>
<gene>
    <name evidence="2" type="ORF">EVEC_LOCUS12287</name>
</gene>
<proteinExistence type="predicted"/>
<sequence>MFGAGLLSKFNFIQDNREKQKTSSVSDDLSLSNSTTDTDNETTVVQTSPLHEPRLLVKKESLAEADYDQIASFKKKFFKNRKISLADKDVKSAVRNNDKAVKLAVVEQLKEITKDQVNTPTDEPAKVTAYKEKSASLLVKDPGPVVPVKPVTHHLQASIM</sequence>
<keyword evidence="3" id="KW-1185">Reference proteome</keyword>
<dbReference type="Proteomes" id="UP000274131">
    <property type="component" value="Unassembled WGS sequence"/>
</dbReference>
<dbReference type="WBParaSite" id="EVEC_0001313301-mRNA-1">
    <property type="protein sequence ID" value="EVEC_0001313301-mRNA-1"/>
    <property type="gene ID" value="EVEC_0001313301"/>
</dbReference>
<evidence type="ECO:0000256" key="1">
    <source>
        <dbReference type="SAM" id="MobiDB-lite"/>
    </source>
</evidence>
<evidence type="ECO:0000313" key="2">
    <source>
        <dbReference type="EMBL" id="VDD97536.1"/>
    </source>
</evidence>
<name>A0A0N4VQ41_ENTVE</name>
<protein>
    <submittedName>
        <fullName evidence="4">DUF4604 domain-containing protein</fullName>
    </submittedName>
</protein>
<dbReference type="AlphaFoldDB" id="A0A0N4VQ41"/>
<feature type="region of interest" description="Disordered" evidence="1">
    <location>
        <begin position="17"/>
        <end position="48"/>
    </location>
</feature>
<feature type="compositionally biased region" description="Low complexity" evidence="1">
    <location>
        <begin position="22"/>
        <end position="44"/>
    </location>
</feature>
<dbReference type="EMBL" id="UXUI01014031">
    <property type="protein sequence ID" value="VDD97536.1"/>
    <property type="molecule type" value="Genomic_DNA"/>
</dbReference>
<reference evidence="4" key="1">
    <citation type="submission" date="2017-02" db="UniProtKB">
        <authorList>
            <consortium name="WormBaseParasite"/>
        </authorList>
    </citation>
    <scope>IDENTIFICATION</scope>
</reference>
<evidence type="ECO:0000313" key="4">
    <source>
        <dbReference type="WBParaSite" id="EVEC_0001313301-mRNA-1"/>
    </source>
</evidence>